<dbReference type="InterPro" id="IPR011650">
    <property type="entry name" value="Peptidase_M20_dimer"/>
</dbReference>
<dbReference type="InterPro" id="IPR010161">
    <property type="entry name" value="Peptidase_M20B"/>
</dbReference>
<dbReference type="NCBIfam" id="NF003976">
    <property type="entry name" value="PRK05469.1"/>
    <property type="match status" value="1"/>
</dbReference>
<dbReference type="EMBL" id="FNQS01000002">
    <property type="protein sequence ID" value="SDZ98403.1"/>
    <property type="molecule type" value="Genomic_DNA"/>
</dbReference>
<protein>
    <recommendedName>
        <fullName evidence="11">Peptidase T</fullName>
        <ecNumber evidence="11">3.4.11.4</ecNumber>
    </recommendedName>
    <alternativeName>
        <fullName evidence="11">Aminotripeptidase</fullName>
        <shortName evidence="11">Tripeptidase</shortName>
    </alternativeName>
    <alternativeName>
        <fullName evidence="11">Tripeptide aminopeptidase</fullName>
    </alternativeName>
</protein>
<keyword evidence="4 11" id="KW-0031">Aminopeptidase</keyword>
<evidence type="ECO:0000313" key="15">
    <source>
        <dbReference type="EMBL" id="SDZ98403.1"/>
    </source>
</evidence>
<dbReference type="GO" id="GO:0008270">
    <property type="term" value="F:zinc ion binding"/>
    <property type="evidence" value="ECO:0007669"/>
    <property type="project" value="UniProtKB-UniRule"/>
</dbReference>
<feature type="domain" description="Peptidase M20 dimerisation" evidence="14">
    <location>
        <begin position="205"/>
        <end position="305"/>
    </location>
</feature>
<dbReference type="GO" id="GO:0043171">
    <property type="term" value="P:peptide catabolic process"/>
    <property type="evidence" value="ECO:0007669"/>
    <property type="project" value="UniProtKB-UniRule"/>
</dbReference>
<dbReference type="GO" id="GO:0045148">
    <property type="term" value="F:tripeptide aminopeptidase activity"/>
    <property type="evidence" value="ECO:0007669"/>
    <property type="project" value="UniProtKB-UniRule"/>
</dbReference>
<evidence type="ECO:0000256" key="1">
    <source>
        <dbReference type="ARBA" id="ARBA00000870"/>
    </source>
</evidence>
<dbReference type="eggNOG" id="COG2195">
    <property type="taxonomic scope" value="Bacteria"/>
</dbReference>
<evidence type="ECO:0000256" key="2">
    <source>
        <dbReference type="ARBA" id="ARBA00004496"/>
    </source>
</evidence>
<evidence type="ECO:0000256" key="13">
    <source>
        <dbReference type="PIRSR" id="PIRSR037215-2"/>
    </source>
</evidence>
<dbReference type="SUPFAM" id="SSF53187">
    <property type="entry name" value="Zn-dependent exopeptidases"/>
    <property type="match status" value="1"/>
</dbReference>
<dbReference type="InterPro" id="IPR001261">
    <property type="entry name" value="ArgE/DapE_CS"/>
</dbReference>
<dbReference type="FunFam" id="3.30.70.360:FF:000002">
    <property type="entry name" value="Peptidase T"/>
    <property type="match status" value="1"/>
</dbReference>
<organism evidence="15 16">
    <name type="scientific">Lonsdalea quercina</name>
    <dbReference type="NCBI Taxonomy" id="71657"/>
    <lineage>
        <taxon>Bacteria</taxon>
        <taxon>Pseudomonadati</taxon>
        <taxon>Pseudomonadota</taxon>
        <taxon>Gammaproteobacteria</taxon>
        <taxon>Enterobacterales</taxon>
        <taxon>Pectobacteriaceae</taxon>
        <taxon>Lonsdalea</taxon>
    </lineage>
</organism>
<dbReference type="GeneID" id="97763568"/>
<feature type="active site" description="Proton acceptor" evidence="11 12">
    <location>
        <position position="173"/>
    </location>
</feature>
<feature type="binding site" evidence="11 13">
    <location>
        <position position="140"/>
    </location>
    <ligand>
        <name>Zn(2+)</name>
        <dbReference type="ChEBI" id="CHEBI:29105"/>
        <label>1</label>
    </ligand>
</feature>
<evidence type="ECO:0000256" key="12">
    <source>
        <dbReference type="PIRSR" id="PIRSR037215-1"/>
    </source>
</evidence>
<keyword evidence="7 11" id="KW-0479">Metal-binding</keyword>
<evidence type="ECO:0000256" key="3">
    <source>
        <dbReference type="ARBA" id="ARBA00009692"/>
    </source>
</evidence>
<dbReference type="EC" id="3.4.11.4" evidence="11"/>
<feature type="active site" evidence="11 12">
    <location>
        <position position="80"/>
    </location>
</feature>
<sequence length="422" mass="46264">MEKLLDRFLNYVSFDTQSKPGVRQVPSTDGQWKLAQVLQQELIGLGLAQVTVGNHGCVTATLPSNVAWSVPTIGFIAHMDTSPDYTGKHVNPQIVENYRGGDIALGVGEEVLSPVMFPVLHQLLGHTLITTDGKTLLGADDKAGIAEIITAIARLKKRQIPHGDIRIAFTPDEEVGKGAQYFDVARFGAEWAYTVDGGGIGELEYENFNAASATVKIVGNNVHPGSAKGVMVNALTLATRFHQRVPADESPEHTDGYQGFYHLHGIKGTVERAEMKYIIRDFERSGFEQRKKTMMDIAAQVGKGLHPECYIEVSMADSYYNMREQVEQHPHVIALAQQAMRKCGIEPVMKPIRGGTDGAQLSFRGLPCPNLFTGGYNYHGKHEFVTVEGMESAVAVIMNIAELTAQNTRESLQTQHGYSIKV</sequence>
<comment type="similarity">
    <text evidence="3 11">Belongs to the peptidase M20B family.</text>
</comment>
<dbReference type="InterPro" id="IPR036264">
    <property type="entry name" value="Bact_exopeptidase_dim_dom"/>
</dbReference>
<dbReference type="GO" id="GO:0006508">
    <property type="term" value="P:proteolysis"/>
    <property type="evidence" value="ECO:0007669"/>
    <property type="project" value="UniProtKB-UniRule"/>
</dbReference>
<dbReference type="PROSITE" id="PS00758">
    <property type="entry name" value="ARGE_DAPE_CPG2_1"/>
    <property type="match status" value="1"/>
</dbReference>
<keyword evidence="9 11" id="KW-0862">Zinc</keyword>
<comment type="cofactor">
    <cofactor evidence="11 13">
        <name>Zn(2+)</name>
        <dbReference type="ChEBI" id="CHEBI:29105"/>
    </cofactor>
    <text evidence="11 13">Binds 2 Zn(2+) ions per subunit.</text>
</comment>
<dbReference type="HAMAP" id="MF_00550">
    <property type="entry name" value="Aminopeptidase_M20"/>
    <property type="match status" value="1"/>
</dbReference>
<dbReference type="Pfam" id="PF07687">
    <property type="entry name" value="M20_dimer"/>
    <property type="match status" value="1"/>
</dbReference>
<dbReference type="Gene3D" id="3.30.70.360">
    <property type="match status" value="1"/>
</dbReference>
<evidence type="ECO:0000256" key="5">
    <source>
        <dbReference type="ARBA" id="ARBA00022490"/>
    </source>
</evidence>
<dbReference type="PIRSF" id="PIRSF037215">
    <property type="entry name" value="Peptidase_M20B"/>
    <property type="match status" value="1"/>
</dbReference>
<feature type="binding site" evidence="11 13">
    <location>
        <position position="140"/>
    </location>
    <ligand>
        <name>Zn(2+)</name>
        <dbReference type="ChEBI" id="CHEBI:29105"/>
        <label>2</label>
    </ligand>
</feature>
<dbReference type="NCBIfam" id="TIGR01882">
    <property type="entry name" value="peptidase-T"/>
    <property type="match status" value="1"/>
</dbReference>
<dbReference type="PANTHER" id="PTHR42994:SF1">
    <property type="entry name" value="PEPTIDASE T"/>
    <property type="match status" value="1"/>
</dbReference>
<dbReference type="RefSeq" id="WP_074727909.1">
    <property type="nucleotide sequence ID" value="NZ_FNQS01000002.1"/>
</dbReference>
<comment type="function">
    <text evidence="11">Cleaves the N-terminal amino acid of tripeptides.</text>
</comment>
<evidence type="ECO:0000256" key="7">
    <source>
        <dbReference type="ARBA" id="ARBA00022723"/>
    </source>
</evidence>
<dbReference type="InterPro" id="IPR002933">
    <property type="entry name" value="Peptidase_M20"/>
</dbReference>
<evidence type="ECO:0000256" key="10">
    <source>
        <dbReference type="ARBA" id="ARBA00023049"/>
    </source>
</evidence>
<evidence type="ECO:0000256" key="11">
    <source>
        <dbReference type="HAMAP-Rule" id="MF_00550"/>
    </source>
</evidence>
<feature type="binding site" evidence="11 13">
    <location>
        <position position="174"/>
    </location>
    <ligand>
        <name>Zn(2+)</name>
        <dbReference type="ChEBI" id="CHEBI:29105"/>
        <label>2</label>
    </ligand>
</feature>
<keyword evidence="6 11" id="KW-0645">Protease</keyword>
<dbReference type="STRING" id="71657.SAMN02982996_00638"/>
<dbReference type="AlphaFoldDB" id="A0A1H3XGF1"/>
<dbReference type="Gene3D" id="3.40.630.10">
    <property type="entry name" value="Zn peptidases"/>
    <property type="match status" value="1"/>
</dbReference>
<reference evidence="15 16" key="1">
    <citation type="submission" date="2016-10" db="EMBL/GenBank/DDBJ databases">
        <authorList>
            <person name="de Groot N.N."/>
        </authorList>
    </citation>
    <scope>NUCLEOTIDE SEQUENCE [LARGE SCALE GENOMIC DNA]</scope>
    <source>
        <strain evidence="15 16">ATCC 29281</strain>
    </source>
</reference>
<feature type="binding site" evidence="11 13">
    <location>
        <position position="78"/>
    </location>
    <ligand>
        <name>Zn(2+)</name>
        <dbReference type="ChEBI" id="CHEBI:29105"/>
        <label>1</label>
    </ligand>
</feature>
<evidence type="ECO:0000256" key="4">
    <source>
        <dbReference type="ARBA" id="ARBA00022438"/>
    </source>
</evidence>
<dbReference type="PROSITE" id="PS00759">
    <property type="entry name" value="ARGE_DAPE_CPG2_2"/>
    <property type="match status" value="1"/>
</dbReference>
<keyword evidence="16" id="KW-1185">Reference proteome</keyword>
<dbReference type="Pfam" id="PF01546">
    <property type="entry name" value="Peptidase_M20"/>
    <property type="match status" value="1"/>
</dbReference>
<feature type="binding site" evidence="11 13">
    <location>
        <position position="196"/>
    </location>
    <ligand>
        <name>Zn(2+)</name>
        <dbReference type="ChEBI" id="CHEBI:29105"/>
        <label>1</label>
    </ligand>
</feature>
<feature type="binding site" evidence="11 13">
    <location>
        <position position="379"/>
    </location>
    <ligand>
        <name>Zn(2+)</name>
        <dbReference type="ChEBI" id="CHEBI:29105"/>
        <label>2</label>
    </ligand>
</feature>
<comment type="catalytic activity">
    <reaction evidence="1 11">
        <text>Release of the N-terminal residue from a tripeptide.</text>
        <dbReference type="EC" id="3.4.11.4"/>
    </reaction>
</comment>
<evidence type="ECO:0000256" key="6">
    <source>
        <dbReference type="ARBA" id="ARBA00022670"/>
    </source>
</evidence>
<dbReference type="CDD" id="cd03892">
    <property type="entry name" value="M20_peptT"/>
    <property type="match status" value="1"/>
</dbReference>
<evidence type="ECO:0000256" key="9">
    <source>
        <dbReference type="ARBA" id="ARBA00022833"/>
    </source>
</evidence>
<evidence type="ECO:0000259" key="14">
    <source>
        <dbReference type="Pfam" id="PF07687"/>
    </source>
</evidence>
<dbReference type="GO" id="GO:0008237">
    <property type="term" value="F:metallopeptidase activity"/>
    <property type="evidence" value="ECO:0007669"/>
    <property type="project" value="UniProtKB-KW"/>
</dbReference>
<evidence type="ECO:0000313" key="16">
    <source>
        <dbReference type="Proteomes" id="UP000187280"/>
    </source>
</evidence>
<comment type="subcellular location">
    <subcellularLocation>
        <location evidence="2 11">Cytoplasm</location>
    </subcellularLocation>
</comment>
<dbReference type="NCBIfam" id="NF009920">
    <property type="entry name" value="PRK13381.1"/>
    <property type="match status" value="1"/>
</dbReference>
<dbReference type="PANTHER" id="PTHR42994">
    <property type="entry name" value="PEPTIDASE T"/>
    <property type="match status" value="1"/>
</dbReference>
<keyword evidence="8 11" id="KW-0378">Hydrolase</keyword>
<keyword evidence="5 11" id="KW-0963">Cytoplasm</keyword>
<name>A0A1H3XGF1_9GAMM</name>
<dbReference type="GO" id="GO:0005829">
    <property type="term" value="C:cytosol"/>
    <property type="evidence" value="ECO:0007669"/>
    <property type="project" value="TreeGrafter"/>
</dbReference>
<evidence type="ECO:0000256" key="8">
    <source>
        <dbReference type="ARBA" id="ARBA00022801"/>
    </source>
</evidence>
<proteinExistence type="inferred from homology"/>
<dbReference type="Proteomes" id="UP000187280">
    <property type="component" value="Unassembled WGS sequence"/>
</dbReference>
<keyword evidence="10 11" id="KW-0482">Metalloprotease</keyword>
<accession>A0A1H3XGF1</accession>
<dbReference type="SUPFAM" id="SSF55031">
    <property type="entry name" value="Bacterial exopeptidase dimerisation domain"/>
    <property type="match status" value="1"/>
</dbReference>
<gene>
    <name evidence="11" type="primary">pepT</name>
    <name evidence="15" type="ORF">SAMN02982996_00638</name>
</gene>